<dbReference type="InterPro" id="IPR019826">
    <property type="entry name" value="Carboxylesterase_B_AS"/>
</dbReference>
<keyword evidence="2 3" id="KW-0378">Hydrolase</keyword>
<evidence type="ECO:0000256" key="3">
    <source>
        <dbReference type="RuleBase" id="RU361235"/>
    </source>
</evidence>
<dbReference type="EMBL" id="JAMXHT010000001">
    <property type="protein sequence ID" value="MCO5396707.1"/>
    <property type="molecule type" value="Genomic_DNA"/>
</dbReference>
<evidence type="ECO:0000313" key="5">
    <source>
        <dbReference type="EMBL" id="MCO5396707.1"/>
    </source>
</evidence>
<dbReference type="PROSITE" id="PS00122">
    <property type="entry name" value="CARBOXYLESTERASE_B_1"/>
    <property type="match status" value="1"/>
</dbReference>
<dbReference type="PROSITE" id="PS00941">
    <property type="entry name" value="CARBOXYLESTERASE_B_2"/>
    <property type="match status" value="1"/>
</dbReference>
<dbReference type="Proteomes" id="UP001162811">
    <property type="component" value="Unassembled WGS sequence"/>
</dbReference>
<dbReference type="Gene3D" id="3.40.50.1820">
    <property type="entry name" value="alpha/beta hydrolase"/>
    <property type="match status" value="1"/>
</dbReference>
<evidence type="ECO:0000259" key="4">
    <source>
        <dbReference type="Pfam" id="PF00135"/>
    </source>
</evidence>
<keyword evidence="6" id="KW-1185">Reference proteome</keyword>
<dbReference type="PANTHER" id="PTHR11559">
    <property type="entry name" value="CARBOXYLESTERASE"/>
    <property type="match status" value="1"/>
</dbReference>
<name>A0ABT1AF10_9RALS</name>
<dbReference type="InterPro" id="IPR019819">
    <property type="entry name" value="Carboxylesterase_B_CS"/>
</dbReference>
<dbReference type="InterPro" id="IPR029058">
    <property type="entry name" value="AB_hydrolase_fold"/>
</dbReference>
<comment type="caution">
    <text evidence="5">The sequence shown here is derived from an EMBL/GenBank/DDBJ whole genome shotgun (WGS) entry which is preliminary data.</text>
</comment>
<dbReference type="EC" id="3.1.1.-" evidence="3"/>
<organism evidence="5 6">
    <name type="scientific">Ralstonia soli</name>
    <dbReference type="NCBI Taxonomy" id="2953896"/>
    <lineage>
        <taxon>Bacteria</taxon>
        <taxon>Pseudomonadati</taxon>
        <taxon>Pseudomonadota</taxon>
        <taxon>Betaproteobacteria</taxon>
        <taxon>Burkholderiales</taxon>
        <taxon>Burkholderiaceae</taxon>
        <taxon>Ralstonia</taxon>
    </lineage>
</organism>
<evidence type="ECO:0000256" key="1">
    <source>
        <dbReference type="ARBA" id="ARBA00005964"/>
    </source>
</evidence>
<evidence type="ECO:0000256" key="2">
    <source>
        <dbReference type="ARBA" id="ARBA00022801"/>
    </source>
</evidence>
<dbReference type="InterPro" id="IPR050309">
    <property type="entry name" value="Type-B_Carboxylest/Lipase"/>
</dbReference>
<evidence type="ECO:0000313" key="6">
    <source>
        <dbReference type="Proteomes" id="UP001162811"/>
    </source>
</evidence>
<feature type="domain" description="Carboxylesterase type B" evidence="4">
    <location>
        <begin position="20"/>
        <end position="516"/>
    </location>
</feature>
<dbReference type="RefSeq" id="WP_252675704.1">
    <property type="nucleotide sequence ID" value="NZ_JAMXHT010000001.1"/>
</dbReference>
<reference evidence="5" key="1">
    <citation type="submission" date="2022-06" db="EMBL/GenBank/DDBJ databases">
        <authorList>
            <person name="Lu C.-H."/>
        </authorList>
    </citation>
    <scope>NUCLEOTIDE SEQUENCE</scope>
    <source>
        <strain evidence="5">21MJYT02-11</strain>
    </source>
</reference>
<dbReference type="InterPro" id="IPR002018">
    <property type="entry name" value="CarbesteraseB"/>
</dbReference>
<accession>A0ABT1AF10</accession>
<sequence length="530" mass="57843">MNIAVEQDKKYGGHAEDSFRVVETQYGKLRGRVSEGLASFLGVRYGANTAGANRFMPPQPVTPWTGIRDALVLGDHCVQTNPDFPVWLNPGPASEDCLTLDVFCPASTTASSQLPVMVWLHGGGYSFGSGYAPAFNCGNLAKGGNVITVAVNHRLHGFGYTYLGDDEHFGTSGNAGHLDIIEALKWVQANIERFGGDASNVTVFGQSGGGGKITMLCGMPAARGLFHKAILQSGSIMKIRTAREASMLTDAVFDTLQLKRGDIRALQAVPTDTLVRCFDKVAEETNTNYTPYLAFGPTVDGRVMPEMVWRDQAPDFARDIPFLIGVNSDEGATYVGLDMYGPLKADVDIARLCAKSQLQWNFSVEQLVPLVRKYRELMPHLSDPEMAVRVASDVSFRKGATIQSELLIARQGAPVYMYECAWKTPCFRGKWAVHGVELPFIFALGEYGTAWDGEDTDALRAAADPDNKRAVVGRLMFDAWVNFARSGNPSTKDLPWPTYDSSSRTTAVFGPESKTVDDPQREVRDLLLGL</sequence>
<protein>
    <recommendedName>
        <fullName evidence="3">Carboxylic ester hydrolase</fullName>
        <ecNumber evidence="3">3.1.1.-</ecNumber>
    </recommendedName>
</protein>
<dbReference type="Pfam" id="PF00135">
    <property type="entry name" value="COesterase"/>
    <property type="match status" value="1"/>
</dbReference>
<gene>
    <name evidence="5" type="ORF">NG900_00690</name>
</gene>
<dbReference type="SUPFAM" id="SSF53474">
    <property type="entry name" value="alpha/beta-Hydrolases"/>
    <property type="match status" value="1"/>
</dbReference>
<proteinExistence type="inferred from homology"/>
<comment type="similarity">
    <text evidence="1 3">Belongs to the type-B carboxylesterase/lipase family.</text>
</comment>
<reference evidence="5" key="2">
    <citation type="journal article" date="2023" name="Front. Microbiol.">
        <title>Ralstonia chuxiongensis sp. nov., Ralstonia mojiangensis sp. nov., and Ralstonia soli sp. nov., isolated from tobacco fields, are three novel species in the family Burkholderiaceae.</title>
        <authorList>
            <person name="Lu C.H."/>
            <person name="Zhang Y.Y."/>
            <person name="Jiang N."/>
            <person name="Chen W."/>
            <person name="Shao X."/>
            <person name="Zhao Z.M."/>
            <person name="Lu W.L."/>
            <person name="Hu X."/>
            <person name="Xi Y.X."/>
            <person name="Zou S.Y."/>
            <person name="Wei Q.J."/>
            <person name="Lin Z.L."/>
            <person name="Gong L."/>
            <person name="Gai X.T."/>
            <person name="Zhang L.Q."/>
            <person name="Li J.Y."/>
            <person name="Jin Y."/>
            <person name="Xia Z.Y."/>
        </authorList>
    </citation>
    <scope>NUCLEOTIDE SEQUENCE</scope>
    <source>
        <strain evidence="5">21MJYT02-11</strain>
    </source>
</reference>